<dbReference type="EMBL" id="CATQJL010000112">
    <property type="protein sequence ID" value="CAJ0594878.1"/>
    <property type="molecule type" value="Genomic_DNA"/>
</dbReference>
<sequence>MKEDHKKISLGLLYSCSGRDLCMKKERPRKKSEPALKEQSAIFEAVDAVKKQVANIQSMDKYTHFGNFVAETLRGMPDDASDEKINVIMTTLISKIQYVDYEGMQQNASDASS</sequence>
<evidence type="ECO:0000313" key="2">
    <source>
        <dbReference type="Proteomes" id="UP001176961"/>
    </source>
</evidence>
<comment type="caution">
    <text evidence="1">The sequence shown here is derived from an EMBL/GenBank/DDBJ whole genome shotgun (WGS) entry which is preliminary data.</text>
</comment>
<accession>A0AA36GML8</accession>
<name>A0AA36GML8_CYLNA</name>
<keyword evidence="2" id="KW-1185">Reference proteome</keyword>
<dbReference type="AlphaFoldDB" id="A0AA36GML8"/>
<proteinExistence type="predicted"/>
<dbReference type="Proteomes" id="UP001176961">
    <property type="component" value="Unassembled WGS sequence"/>
</dbReference>
<evidence type="ECO:0000313" key="1">
    <source>
        <dbReference type="EMBL" id="CAJ0594878.1"/>
    </source>
</evidence>
<protein>
    <submittedName>
        <fullName evidence="1">Uncharacterized protein</fullName>
    </submittedName>
</protein>
<gene>
    <name evidence="1" type="ORF">CYNAS_LOCUS6861</name>
</gene>
<reference evidence="1" key="1">
    <citation type="submission" date="2023-07" db="EMBL/GenBank/DDBJ databases">
        <authorList>
            <consortium name="CYATHOMIX"/>
        </authorList>
    </citation>
    <scope>NUCLEOTIDE SEQUENCE</scope>
    <source>
        <strain evidence="1">N/A</strain>
    </source>
</reference>
<organism evidence="1 2">
    <name type="scientific">Cylicocyclus nassatus</name>
    <name type="common">Nematode worm</name>
    <dbReference type="NCBI Taxonomy" id="53992"/>
    <lineage>
        <taxon>Eukaryota</taxon>
        <taxon>Metazoa</taxon>
        <taxon>Ecdysozoa</taxon>
        <taxon>Nematoda</taxon>
        <taxon>Chromadorea</taxon>
        <taxon>Rhabditida</taxon>
        <taxon>Rhabditina</taxon>
        <taxon>Rhabditomorpha</taxon>
        <taxon>Strongyloidea</taxon>
        <taxon>Strongylidae</taxon>
        <taxon>Cylicocyclus</taxon>
    </lineage>
</organism>